<evidence type="ECO:0000313" key="3">
    <source>
        <dbReference type="Proteomes" id="UP000070544"/>
    </source>
</evidence>
<protein>
    <submittedName>
        <fullName evidence="2">Uncharacterized protein</fullName>
    </submittedName>
</protein>
<organism evidence="2 3">
    <name type="scientific">Gonapodya prolifera (strain JEL478)</name>
    <name type="common">Monoblepharis prolifera</name>
    <dbReference type="NCBI Taxonomy" id="1344416"/>
    <lineage>
        <taxon>Eukaryota</taxon>
        <taxon>Fungi</taxon>
        <taxon>Fungi incertae sedis</taxon>
        <taxon>Chytridiomycota</taxon>
        <taxon>Chytridiomycota incertae sedis</taxon>
        <taxon>Monoblepharidomycetes</taxon>
        <taxon>Monoblepharidales</taxon>
        <taxon>Gonapodyaceae</taxon>
        <taxon>Gonapodya</taxon>
    </lineage>
</organism>
<dbReference type="InterPro" id="IPR029052">
    <property type="entry name" value="Metallo-depent_PP-like"/>
</dbReference>
<feature type="compositionally biased region" description="Acidic residues" evidence="1">
    <location>
        <begin position="227"/>
        <end position="242"/>
    </location>
</feature>
<evidence type="ECO:0000256" key="1">
    <source>
        <dbReference type="SAM" id="MobiDB-lite"/>
    </source>
</evidence>
<gene>
    <name evidence="2" type="ORF">M427DRAFT_144130</name>
</gene>
<dbReference type="OrthoDB" id="550558at2759"/>
<reference evidence="2 3" key="1">
    <citation type="journal article" date="2015" name="Genome Biol. Evol.">
        <title>Phylogenomic analyses indicate that early fungi evolved digesting cell walls of algal ancestors of land plants.</title>
        <authorList>
            <person name="Chang Y."/>
            <person name="Wang S."/>
            <person name="Sekimoto S."/>
            <person name="Aerts A.L."/>
            <person name="Choi C."/>
            <person name="Clum A."/>
            <person name="LaButti K.M."/>
            <person name="Lindquist E.A."/>
            <person name="Yee Ngan C."/>
            <person name="Ohm R.A."/>
            <person name="Salamov A.A."/>
            <person name="Grigoriev I.V."/>
            <person name="Spatafora J.W."/>
            <person name="Berbee M.L."/>
        </authorList>
    </citation>
    <scope>NUCLEOTIDE SEQUENCE [LARGE SCALE GENOMIC DNA]</scope>
    <source>
        <strain evidence="2 3">JEL478</strain>
    </source>
</reference>
<dbReference type="SUPFAM" id="SSF56300">
    <property type="entry name" value="Metallo-dependent phosphatases"/>
    <property type="match status" value="1"/>
</dbReference>
<dbReference type="GO" id="GO:0046782">
    <property type="term" value="P:regulation of viral transcription"/>
    <property type="evidence" value="ECO:0007669"/>
    <property type="project" value="InterPro"/>
</dbReference>
<dbReference type="AlphaFoldDB" id="A0A139ALN5"/>
<keyword evidence="3" id="KW-1185">Reference proteome</keyword>
<proteinExistence type="predicted"/>
<feature type="region of interest" description="Disordered" evidence="1">
    <location>
        <begin position="220"/>
        <end position="242"/>
    </location>
</feature>
<dbReference type="Pfam" id="PF04947">
    <property type="entry name" value="Pox_VLTF3"/>
    <property type="match status" value="1"/>
</dbReference>
<sequence>MSGTFGTARRSLTKFQAKRIPRWAYKTLNEKLTVELPAPILLLAGDIGVPCSTNMHYEKFINRVSGLFEHIVLVAGNHDVQLYGEFVAALGVAVGTAILNDRRLVVLTHHVPSFELITPVYRDAFEALCHFYMKVSILATSIKVLRTSLVPLPGNINYIVSAASVNTLASIAINTCNGHMGYLGAMSDVNEMCALMSDFLSSTAKLLKRIHDGMQEIEKCAKSKEGDGEEENGEEEDGEEDMYEAETKASKQLRYDIHLFFDTVDSEECRNCSAKSAIGDTSQEVLASIAQYRRLVRVKQKLLTDDTLSCIRCGVEAGHSTAALPLSKILTYEECKEVNNPQMQFGYERLCYFRELLLKLQALEFVSIQQDVLDRILLQLKAERVTNLDILTKNHWKGIMQRAGLPKFYMHHKSIKYAIDGIAPPCIDSDLQLRLETMFMAYKNVFEKYKWLLETRHAKHQASINYLYTV</sequence>
<accession>A0A139ALN5</accession>
<name>A0A139ALN5_GONPJ</name>
<dbReference type="Proteomes" id="UP000070544">
    <property type="component" value="Unassembled WGS sequence"/>
</dbReference>
<evidence type="ECO:0000313" key="2">
    <source>
        <dbReference type="EMBL" id="KXS17691.1"/>
    </source>
</evidence>
<dbReference type="EMBL" id="KQ965745">
    <property type="protein sequence ID" value="KXS17691.1"/>
    <property type="molecule type" value="Genomic_DNA"/>
</dbReference>
<dbReference type="InterPro" id="IPR007031">
    <property type="entry name" value="Poxvirus_VLTF3"/>
</dbReference>